<sequence>MERAELAEVVRSRIAQVVGVPVDEIGEGTDLRDEYEMDSLELMEIGTRLENTLGTRISADDLLEMRNVGHCIDLLHRRVQERV</sequence>
<feature type="domain" description="Carrier" evidence="1">
    <location>
        <begin position="1"/>
        <end position="79"/>
    </location>
</feature>
<dbReference type="Proteomes" id="UP000823521">
    <property type="component" value="Unassembled WGS sequence"/>
</dbReference>
<evidence type="ECO:0000313" key="3">
    <source>
        <dbReference type="Proteomes" id="UP000823521"/>
    </source>
</evidence>
<organism evidence="2 3">
    <name type="scientific">Micromonospora echinofusca</name>
    <dbReference type="NCBI Taxonomy" id="47858"/>
    <lineage>
        <taxon>Bacteria</taxon>
        <taxon>Bacillati</taxon>
        <taxon>Actinomycetota</taxon>
        <taxon>Actinomycetes</taxon>
        <taxon>Micromonosporales</taxon>
        <taxon>Micromonosporaceae</taxon>
        <taxon>Micromonospora</taxon>
    </lineage>
</organism>
<name>A0ABS3VQA5_MICEH</name>
<keyword evidence="3" id="KW-1185">Reference proteome</keyword>
<proteinExistence type="predicted"/>
<dbReference type="Pfam" id="PF00550">
    <property type="entry name" value="PP-binding"/>
    <property type="match status" value="1"/>
</dbReference>
<accession>A0ABS3VQA5</accession>
<reference evidence="2 3" key="1">
    <citation type="submission" date="2019-12" db="EMBL/GenBank/DDBJ databases">
        <title>Whole genome sequencing of endophytic Actinobacterium Micromonospora sp. MPMI6T.</title>
        <authorList>
            <person name="Evv R."/>
            <person name="Podile A.R."/>
        </authorList>
    </citation>
    <scope>NUCLEOTIDE SEQUENCE [LARGE SCALE GENOMIC DNA]</scope>
    <source>
        <strain evidence="2 3">MPMI6</strain>
    </source>
</reference>
<gene>
    <name evidence="2" type="ORF">GSF22_11990</name>
</gene>
<dbReference type="Gene3D" id="1.10.1200.10">
    <property type="entry name" value="ACP-like"/>
    <property type="match status" value="1"/>
</dbReference>
<dbReference type="SUPFAM" id="SSF47336">
    <property type="entry name" value="ACP-like"/>
    <property type="match status" value="1"/>
</dbReference>
<dbReference type="InterPro" id="IPR036736">
    <property type="entry name" value="ACP-like_sf"/>
</dbReference>
<dbReference type="RefSeq" id="WP_208813618.1">
    <property type="nucleotide sequence ID" value="NZ_WVUH01000081.1"/>
</dbReference>
<evidence type="ECO:0000259" key="1">
    <source>
        <dbReference type="PROSITE" id="PS50075"/>
    </source>
</evidence>
<dbReference type="PROSITE" id="PS50075">
    <property type="entry name" value="CARRIER"/>
    <property type="match status" value="1"/>
</dbReference>
<protein>
    <submittedName>
        <fullName evidence="2">Acyl carrier protein</fullName>
    </submittedName>
</protein>
<dbReference type="InterPro" id="IPR009081">
    <property type="entry name" value="PP-bd_ACP"/>
</dbReference>
<evidence type="ECO:0000313" key="2">
    <source>
        <dbReference type="EMBL" id="MBO4206717.1"/>
    </source>
</evidence>
<dbReference type="EMBL" id="WVUH01000081">
    <property type="protein sequence ID" value="MBO4206717.1"/>
    <property type="molecule type" value="Genomic_DNA"/>
</dbReference>
<comment type="caution">
    <text evidence="2">The sequence shown here is derived from an EMBL/GenBank/DDBJ whole genome shotgun (WGS) entry which is preliminary data.</text>
</comment>